<organism evidence="7 8">
    <name type="scientific">Nonomuraea guangzhouensis</name>
    <dbReference type="NCBI Taxonomy" id="1291555"/>
    <lineage>
        <taxon>Bacteria</taxon>
        <taxon>Bacillati</taxon>
        <taxon>Actinomycetota</taxon>
        <taxon>Actinomycetes</taxon>
        <taxon>Streptosporangiales</taxon>
        <taxon>Streptosporangiaceae</taxon>
        <taxon>Nonomuraea</taxon>
    </lineage>
</organism>
<dbReference type="EMBL" id="JBHUCM010000038">
    <property type="protein sequence ID" value="MFD1543223.1"/>
    <property type="molecule type" value="Genomic_DNA"/>
</dbReference>
<sequence>MSHKRRCRSLSFLTAAGLLALTACGAPTGGSPATGGASATGSSPAAPPKIPAVPEVQALVPDKYKSSGELVFATNAPYAPLEFFKDDNKTLTGFDIDLGTAIAATMGLKARWENISFDSIIPGLQAAKYDVGMAGFSVEHERLDAMDFVSYYLSGGGFLIKKGSGIEVNAFDQLCGYRVAVQKGVSQVDAVTEASATCTKNGKKPVTVLQIPDQNVVVLTLQSGRADIAVGDKPQVEYAAAHSGNAMCVISTYQTSHSIAGIAVPKGNTPLLKALQASINSLIKSGGYAEIAKTWGTGVAVEGATLSADYEKVSAPWGVGPDGTVIESKIFTDPDEIKAGHTYYFQPVMKGCA</sequence>
<proteinExistence type="inferred from homology"/>
<feature type="chain" id="PRO_5047187285" evidence="5">
    <location>
        <begin position="26"/>
        <end position="353"/>
    </location>
</feature>
<dbReference type="PROSITE" id="PS51257">
    <property type="entry name" value="PROKAR_LIPOPROTEIN"/>
    <property type="match status" value="1"/>
</dbReference>
<gene>
    <name evidence="7" type="ORF">ACFSJ0_39675</name>
</gene>
<dbReference type="Proteomes" id="UP001597097">
    <property type="component" value="Unassembled WGS sequence"/>
</dbReference>
<feature type="signal peptide" evidence="5">
    <location>
        <begin position="1"/>
        <end position="25"/>
    </location>
</feature>
<evidence type="ECO:0000256" key="4">
    <source>
        <dbReference type="RuleBase" id="RU003744"/>
    </source>
</evidence>
<accession>A0ABW4GLS2</accession>
<feature type="domain" description="Solute-binding protein family 3/N-terminal" evidence="6">
    <location>
        <begin position="69"/>
        <end position="299"/>
    </location>
</feature>
<evidence type="ECO:0000256" key="1">
    <source>
        <dbReference type="ARBA" id="ARBA00004196"/>
    </source>
</evidence>
<dbReference type="RefSeq" id="WP_219536102.1">
    <property type="nucleotide sequence ID" value="NZ_JAHKRM010000028.1"/>
</dbReference>
<name>A0ABW4GLS2_9ACTN</name>
<dbReference type="Pfam" id="PF00497">
    <property type="entry name" value="SBP_bac_3"/>
    <property type="match status" value="1"/>
</dbReference>
<dbReference type="CDD" id="cd01004">
    <property type="entry name" value="PBP2_MidA_like"/>
    <property type="match status" value="1"/>
</dbReference>
<reference evidence="8" key="1">
    <citation type="journal article" date="2019" name="Int. J. Syst. Evol. Microbiol.">
        <title>The Global Catalogue of Microorganisms (GCM) 10K type strain sequencing project: providing services to taxonomists for standard genome sequencing and annotation.</title>
        <authorList>
            <consortium name="The Broad Institute Genomics Platform"/>
            <consortium name="The Broad Institute Genome Sequencing Center for Infectious Disease"/>
            <person name="Wu L."/>
            <person name="Ma J."/>
        </authorList>
    </citation>
    <scope>NUCLEOTIDE SEQUENCE [LARGE SCALE GENOMIC DNA]</scope>
    <source>
        <strain evidence="8">CGMCC 1.15399</strain>
    </source>
</reference>
<dbReference type="InterPro" id="IPR018313">
    <property type="entry name" value="SBP_3_CS"/>
</dbReference>
<comment type="similarity">
    <text evidence="2 4">Belongs to the bacterial solute-binding protein 3 family.</text>
</comment>
<protein>
    <submittedName>
        <fullName evidence="7">ABC transporter substrate-binding protein</fullName>
    </submittedName>
</protein>
<evidence type="ECO:0000256" key="2">
    <source>
        <dbReference type="ARBA" id="ARBA00010333"/>
    </source>
</evidence>
<dbReference type="PANTHER" id="PTHR35936">
    <property type="entry name" value="MEMBRANE-BOUND LYTIC MUREIN TRANSGLYCOSYLASE F"/>
    <property type="match status" value="1"/>
</dbReference>
<evidence type="ECO:0000256" key="3">
    <source>
        <dbReference type="ARBA" id="ARBA00022729"/>
    </source>
</evidence>
<evidence type="ECO:0000313" key="7">
    <source>
        <dbReference type="EMBL" id="MFD1543223.1"/>
    </source>
</evidence>
<keyword evidence="8" id="KW-1185">Reference proteome</keyword>
<keyword evidence="3 5" id="KW-0732">Signal</keyword>
<dbReference type="InterPro" id="IPR001638">
    <property type="entry name" value="Solute-binding_3/MltF_N"/>
</dbReference>
<comment type="caution">
    <text evidence="7">The sequence shown here is derived from an EMBL/GenBank/DDBJ whole genome shotgun (WGS) entry which is preliminary data.</text>
</comment>
<evidence type="ECO:0000256" key="5">
    <source>
        <dbReference type="SAM" id="SignalP"/>
    </source>
</evidence>
<dbReference type="PANTHER" id="PTHR35936:SF17">
    <property type="entry name" value="ARGININE-BINDING EXTRACELLULAR PROTEIN ARTP"/>
    <property type="match status" value="1"/>
</dbReference>
<evidence type="ECO:0000313" key="8">
    <source>
        <dbReference type="Proteomes" id="UP001597097"/>
    </source>
</evidence>
<dbReference type="SMART" id="SM00062">
    <property type="entry name" value="PBPb"/>
    <property type="match status" value="1"/>
</dbReference>
<comment type="subcellular location">
    <subcellularLocation>
        <location evidence="1">Cell envelope</location>
    </subcellularLocation>
</comment>
<evidence type="ECO:0000259" key="6">
    <source>
        <dbReference type="SMART" id="SM00062"/>
    </source>
</evidence>
<dbReference type="PROSITE" id="PS01039">
    <property type="entry name" value="SBP_BACTERIAL_3"/>
    <property type="match status" value="1"/>
</dbReference>